<dbReference type="Gene3D" id="1.10.150.110">
    <property type="entry name" value="DNA polymerase beta, N-terminal domain-like"/>
    <property type="match status" value="1"/>
</dbReference>
<feature type="domain" description="Polymerase/histidinol phosphatase N-terminal" evidence="1">
    <location>
        <begin position="109"/>
        <end position="189"/>
    </location>
</feature>
<dbReference type="InterPro" id="IPR027421">
    <property type="entry name" value="DNA_pol_lamdba_lyase_dom_sf"/>
</dbReference>
<dbReference type="InterPro" id="IPR003141">
    <property type="entry name" value="Pol/His_phosphatase_N"/>
</dbReference>
<dbReference type="RefSeq" id="WP_345314359.1">
    <property type="nucleotide sequence ID" value="NZ_BAABIE010000021.1"/>
</dbReference>
<dbReference type="EMBL" id="BAABIE010000021">
    <property type="protein sequence ID" value="GAA4758232.1"/>
    <property type="molecule type" value="Genomic_DNA"/>
</dbReference>
<dbReference type="Proteomes" id="UP001500822">
    <property type="component" value="Unassembled WGS sequence"/>
</dbReference>
<evidence type="ECO:0000313" key="3">
    <source>
        <dbReference type="Proteomes" id="UP001500822"/>
    </source>
</evidence>
<proteinExistence type="predicted"/>
<dbReference type="InterPro" id="IPR047967">
    <property type="entry name" value="PolX_PHP"/>
</dbReference>
<dbReference type="CDD" id="cd07436">
    <property type="entry name" value="PHP_PolX"/>
    <property type="match status" value="1"/>
</dbReference>
<organism evidence="2 3">
    <name type="scientific">Gordonia alkaliphila</name>
    <dbReference type="NCBI Taxonomy" id="1053547"/>
    <lineage>
        <taxon>Bacteria</taxon>
        <taxon>Bacillati</taxon>
        <taxon>Actinomycetota</taxon>
        <taxon>Actinomycetes</taxon>
        <taxon>Mycobacteriales</taxon>
        <taxon>Gordoniaceae</taxon>
        <taxon>Gordonia</taxon>
    </lineage>
</organism>
<comment type="caution">
    <text evidence="2">The sequence shown here is derived from an EMBL/GenBank/DDBJ whole genome shotgun (WGS) entry which is preliminary data.</text>
</comment>
<evidence type="ECO:0000259" key="1">
    <source>
        <dbReference type="SMART" id="SM00481"/>
    </source>
</evidence>
<dbReference type="SMART" id="SM00481">
    <property type="entry name" value="POLIIIAc"/>
    <property type="match status" value="1"/>
</dbReference>
<dbReference type="Gene3D" id="3.20.20.140">
    <property type="entry name" value="Metal-dependent hydrolases"/>
    <property type="match status" value="1"/>
</dbReference>
<sequence>MKTFAPLTAPIDPVTALTRIAWLLERDGQRSYRVEAFRKAAGIVAAMDDGELARRLRASTLTEVAGIGTTTAAVIIEASAGELPEYLDRLQQAPSPKPDEPTLVPLLRGDLHSHTDWSDGGAPLPEMAAAARELGYEWLAMTDHSPRLTVAHGLSAQRLAQQIDVIDAWNRTHDDGLTLLRGIEVDILDDGSLDQEPALLARLDVVTASVHSKLRMDAPTMTRRLVAAASNPRVQVLGHCTGRMVTGRGRPPSTFDAQAVFEACAAAGTAVEINSRPERVDPPDELLTLARDLGCLFAIDSDAHAPGQLEFTRLGAVRAVQRGIDPDRIVTTWPLPRLREWAETPLA</sequence>
<dbReference type="NCBIfam" id="NF005928">
    <property type="entry name" value="PRK07945.1"/>
    <property type="match status" value="1"/>
</dbReference>
<dbReference type="PANTHER" id="PTHR36928:SF1">
    <property type="entry name" value="PHOSPHATASE YCDX-RELATED"/>
    <property type="match status" value="1"/>
</dbReference>
<reference evidence="3" key="1">
    <citation type="journal article" date="2019" name="Int. J. Syst. Evol. Microbiol.">
        <title>The Global Catalogue of Microorganisms (GCM) 10K type strain sequencing project: providing services to taxonomists for standard genome sequencing and annotation.</title>
        <authorList>
            <consortium name="The Broad Institute Genomics Platform"/>
            <consortium name="The Broad Institute Genome Sequencing Center for Infectious Disease"/>
            <person name="Wu L."/>
            <person name="Ma J."/>
        </authorList>
    </citation>
    <scope>NUCLEOTIDE SEQUENCE [LARGE SCALE GENOMIC DNA]</scope>
    <source>
        <strain evidence="3">JCM 18077</strain>
    </source>
</reference>
<dbReference type="SUPFAM" id="SSF89550">
    <property type="entry name" value="PHP domain-like"/>
    <property type="match status" value="1"/>
</dbReference>
<protein>
    <submittedName>
        <fullName evidence="2">PHP domain-containing protein</fullName>
    </submittedName>
</protein>
<dbReference type="InterPro" id="IPR010996">
    <property type="entry name" value="HHH_MUS81"/>
</dbReference>
<dbReference type="InterPro" id="IPR004013">
    <property type="entry name" value="PHP_dom"/>
</dbReference>
<dbReference type="Pfam" id="PF02811">
    <property type="entry name" value="PHP"/>
    <property type="match status" value="1"/>
</dbReference>
<evidence type="ECO:0000313" key="2">
    <source>
        <dbReference type="EMBL" id="GAA4758232.1"/>
    </source>
</evidence>
<dbReference type="InterPro" id="IPR016195">
    <property type="entry name" value="Pol/histidinol_Pase-like"/>
</dbReference>
<keyword evidence="3" id="KW-1185">Reference proteome</keyword>
<gene>
    <name evidence="2" type="ORF">GCM10023217_33330</name>
</gene>
<dbReference type="SUPFAM" id="SSF47802">
    <property type="entry name" value="DNA polymerase beta, N-terminal domain-like"/>
    <property type="match status" value="1"/>
</dbReference>
<dbReference type="PANTHER" id="PTHR36928">
    <property type="entry name" value="PHOSPHATASE YCDX-RELATED"/>
    <property type="match status" value="1"/>
</dbReference>
<accession>A0ABP8ZKN1</accession>
<name>A0ABP8ZKN1_9ACTN</name>
<dbReference type="Pfam" id="PF14716">
    <property type="entry name" value="HHH_8"/>
    <property type="match status" value="1"/>
</dbReference>
<dbReference type="InterPro" id="IPR050243">
    <property type="entry name" value="PHP_phosphatase"/>
</dbReference>